<dbReference type="Pfam" id="PF14606">
    <property type="entry name" value="Lipase_GDSL_3"/>
    <property type="match status" value="1"/>
</dbReference>
<dbReference type="Pfam" id="PF14607">
    <property type="entry name" value="GxDLY"/>
    <property type="match status" value="1"/>
</dbReference>
<keyword evidence="4" id="KW-1185">Reference proteome</keyword>
<evidence type="ECO:0000313" key="4">
    <source>
        <dbReference type="Proteomes" id="UP000184513"/>
    </source>
</evidence>
<feature type="domain" description="SGNH hydrolase-type esterase N-terminal" evidence="2">
    <location>
        <begin position="39"/>
        <end position="184"/>
    </location>
</feature>
<dbReference type="Gene3D" id="3.40.50.1110">
    <property type="entry name" value="SGNH hydrolase"/>
    <property type="match status" value="1"/>
</dbReference>
<dbReference type="AlphaFoldDB" id="A0A1M7L832"/>
<evidence type="ECO:0000313" key="3">
    <source>
        <dbReference type="EMBL" id="SHM74180.1"/>
    </source>
</evidence>
<reference evidence="3 4" key="1">
    <citation type="submission" date="2016-11" db="EMBL/GenBank/DDBJ databases">
        <authorList>
            <person name="Jaros S."/>
            <person name="Januszkiewicz K."/>
            <person name="Wedrychowicz H."/>
        </authorList>
    </citation>
    <scope>NUCLEOTIDE SEQUENCE [LARGE SCALE GENOMIC DNA]</scope>
    <source>
        <strain evidence="3 4">CGMCC 1.6102</strain>
    </source>
</reference>
<evidence type="ECO:0000259" key="1">
    <source>
        <dbReference type="Pfam" id="PF14606"/>
    </source>
</evidence>
<dbReference type="InterPro" id="IPR036514">
    <property type="entry name" value="SGNH_hydro_sf"/>
</dbReference>
<sequence>MDIIRYSNLRLPMIKKILSFTPLISLILCFSVYAQEPLVWINPLDSGRENIVHGKAEASPDYFRLPETIREEVRQPVWRLSRHAAGLKLKFTTGAKNINVRYSVSGSHAMPHMPATGVSGVDLYAKTASEQWVWVKGNYSFADTILYDFIINDEFQEVRQYELYLPLYNEVSYLELGVPLGASIEILPKESSKQAIVVYGTSIAQGACASRPGMAWTAIVERNVNLPVINLGFSGNGQLERPLIAYMAEIESSLYILDCLPNLVRDTFDQGEVKNRIRDAVKLLKSRRPHTPILLVDHAGYTDELINTERKEAYQKRNSWSRQTYQELLDAGIQGLFYLKKDAIGLGMDATVDGTHPSDLGMDQYARAYTAKIREILP</sequence>
<proteinExistence type="predicted"/>
<dbReference type="STRING" id="388280.SAMN04488057_103160"/>
<dbReference type="InterPro" id="IPR013830">
    <property type="entry name" value="SGNH_hydro"/>
</dbReference>
<dbReference type="SUPFAM" id="SSF52266">
    <property type="entry name" value="SGNH hydrolase"/>
    <property type="match status" value="1"/>
</dbReference>
<name>A0A1M7L832_9BACT</name>
<dbReference type="Proteomes" id="UP000184513">
    <property type="component" value="Unassembled WGS sequence"/>
</dbReference>
<organism evidence="3 4">
    <name type="scientific">Cyclobacterium lianum</name>
    <dbReference type="NCBI Taxonomy" id="388280"/>
    <lineage>
        <taxon>Bacteria</taxon>
        <taxon>Pseudomonadati</taxon>
        <taxon>Bacteroidota</taxon>
        <taxon>Cytophagia</taxon>
        <taxon>Cytophagales</taxon>
        <taxon>Cyclobacteriaceae</taxon>
        <taxon>Cyclobacterium</taxon>
    </lineage>
</organism>
<evidence type="ECO:0000259" key="2">
    <source>
        <dbReference type="Pfam" id="PF14607"/>
    </source>
</evidence>
<dbReference type="InterPro" id="IPR032740">
    <property type="entry name" value="GxDLY"/>
</dbReference>
<feature type="domain" description="SGNH hydrolase-type esterase" evidence="1">
    <location>
        <begin position="194"/>
        <end position="374"/>
    </location>
</feature>
<protein>
    <submittedName>
        <fullName evidence="3">Lysophospholipase L1</fullName>
    </submittedName>
</protein>
<gene>
    <name evidence="3" type="ORF">SAMN04488057_103160</name>
</gene>
<dbReference type="Gene3D" id="2.60.120.260">
    <property type="entry name" value="Galactose-binding domain-like"/>
    <property type="match status" value="1"/>
</dbReference>
<dbReference type="GO" id="GO:0016788">
    <property type="term" value="F:hydrolase activity, acting on ester bonds"/>
    <property type="evidence" value="ECO:0007669"/>
    <property type="project" value="UniProtKB-ARBA"/>
</dbReference>
<accession>A0A1M7L832</accession>
<dbReference type="EMBL" id="FRCY01000003">
    <property type="protein sequence ID" value="SHM74180.1"/>
    <property type="molecule type" value="Genomic_DNA"/>
</dbReference>